<dbReference type="Gene3D" id="1.10.10.60">
    <property type="entry name" value="Homeodomain-like"/>
    <property type="match status" value="1"/>
</dbReference>
<evidence type="ECO:0000313" key="9">
    <source>
        <dbReference type="EMBL" id="QSD99779.1"/>
    </source>
</evidence>
<dbReference type="InterPro" id="IPR017884">
    <property type="entry name" value="SANT_dom"/>
</dbReference>
<evidence type="ECO:0000256" key="4">
    <source>
        <dbReference type="ARBA" id="ARBA00023163"/>
    </source>
</evidence>
<dbReference type="SUPFAM" id="SSF46689">
    <property type="entry name" value="Homeodomain-like"/>
    <property type="match status" value="1"/>
</dbReference>
<dbReference type="NCBIfam" id="TIGR01557">
    <property type="entry name" value="myb_SHAQKYF"/>
    <property type="match status" value="1"/>
</dbReference>
<dbReference type="SMART" id="SM00717">
    <property type="entry name" value="SANT"/>
    <property type="match status" value="1"/>
</dbReference>
<dbReference type="InterPro" id="IPR006447">
    <property type="entry name" value="Myb_dom_plants"/>
</dbReference>
<feature type="domain" description="SANT" evidence="7">
    <location>
        <begin position="87"/>
        <end position="140"/>
    </location>
</feature>
<dbReference type="GO" id="GO:0003677">
    <property type="term" value="F:DNA binding"/>
    <property type="evidence" value="ECO:0007669"/>
    <property type="project" value="UniProtKB-KW"/>
</dbReference>
<dbReference type="InterPro" id="IPR017930">
    <property type="entry name" value="Myb_dom"/>
</dbReference>
<dbReference type="GO" id="GO:0009723">
    <property type="term" value="P:response to ethylene"/>
    <property type="evidence" value="ECO:0007669"/>
    <property type="project" value="TreeGrafter"/>
</dbReference>
<keyword evidence="4" id="KW-0804">Transcription</keyword>
<dbReference type="PROSITE" id="PS50090">
    <property type="entry name" value="MYB_LIKE"/>
    <property type="match status" value="1"/>
</dbReference>
<keyword evidence="5" id="KW-0539">Nucleus</keyword>
<dbReference type="CDD" id="cd00167">
    <property type="entry name" value="SANT"/>
    <property type="match status" value="1"/>
</dbReference>
<dbReference type="EMBL" id="MW302625">
    <property type="protein sequence ID" value="QSD99779.1"/>
    <property type="molecule type" value="Genomic_DNA"/>
</dbReference>
<keyword evidence="2" id="KW-0805">Transcription regulation</keyword>
<evidence type="ECO:0000256" key="2">
    <source>
        <dbReference type="ARBA" id="ARBA00023015"/>
    </source>
</evidence>
<dbReference type="InterPro" id="IPR052245">
    <property type="entry name" value="Plant_Stress_Dev_TF"/>
</dbReference>
<evidence type="ECO:0000259" key="6">
    <source>
        <dbReference type="PROSITE" id="PS50090"/>
    </source>
</evidence>
<feature type="domain" description="Myb-like" evidence="6">
    <location>
        <begin position="84"/>
        <end position="136"/>
    </location>
</feature>
<dbReference type="AlphaFoldDB" id="A0A896WBJ5"/>
<dbReference type="InterPro" id="IPR009057">
    <property type="entry name" value="Homeodomain-like_sf"/>
</dbReference>
<keyword evidence="3" id="KW-0238">DNA-binding</keyword>
<dbReference type="FunFam" id="1.10.10.60:FF:000009">
    <property type="entry name" value="transcription factor MYB1R1"/>
    <property type="match status" value="1"/>
</dbReference>
<dbReference type="PANTHER" id="PTHR44191">
    <property type="entry name" value="TRANSCRIPTION FACTOR KUA1"/>
    <property type="match status" value="1"/>
</dbReference>
<dbReference type="PROSITE" id="PS51293">
    <property type="entry name" value="SANT"/>
    <property type="match status" value="1"/>
</dbReference>
<reference evidence="9" key="1">
    <citation type="journal article" name="Plants (Basel)">
        <title>NAC and MYB Families and Lignin Biosynthesis-Related Members Identification and Expression Analysis in Melilotus albus.</title>
        <authorList>
            <person name="Chen L."/>
            <person name="Wu F."/>
            <person name="Zhang J."/>
        </authorList>
    </citation>
    <scope>NUCLEOTIDE SEQUENCE</scope>
</reference>
<gene>
    <name evidence="9" type="primary">EVM0012240.1</name>
</gene>
<dbReference type="Pfam" id="PF00249">
    <property type="entry name" value="Myb_DNA-binding"/>
    <property type="match status" value="1"/>
</dbReference>
<evidence type="ECO:0000259" key="7">
    <source>
        <dbReference type="PROSITE" id="PS51293"/>
    </source>
</evidence>
<comment type="subcellular location">
    <subcellularLocation>
        <location evidence="1">Nucleus</location>
    </subcellularLocation>
</comment>
<dbReference type="PROSITE" id="PS51294">
    <property type="entry name" value="HTH_MYB"/>
    <property type="match status" value="1"/>
</dbReference>
<evidence type="ECO:0000256" key="5">
    <source>
        <dbReference type="ARBA" id="ARBA00023242"/>
    </source>
</evidence>
<dbReference type="PANTHER" id="PTHR44191:SF53">
    <property type="entry name" value="MYB-LIKE TRANSCRIPTION FACTOR FAMILY PROTEIN"/>
    <property type="match status" value="1"/>
</dbReference>
<dbReference type="GO" id="GO:0006355">
    <property type="term" value="P:regulation of DNA-templated transcription"/>
    <property type="evidence" value="ECO:0007669"/>
    <property type="project" value="UniProtKB-ARBA"/>
</dbReference>
<evidence type="ECO:0000259" key="8">
    <source>
        <dbReference type="PROSITE" id="PS51294"/>
    </source>
</evidence>
<accession>A0A896WBJ5</accession>
<evidence type="ECO:0000256" key="3">
    <source>
        <dbReference type="ARBA" id="ARBA00023125"/>
    </source>
</evidence>
<name>A0A896WBJ5_MELAB</name>
<dbReference type="GO" id="GO:0009739">
    <property type="term" value="P:response to gibberellin"/>
    <property type="evidence" value="ECO:0007669"/>
    <property type="project" value="TreeGrafter"/>
</dbReference>
<sequence>MRVARKCSYCGNFGHNSRTCSNSLSQEQFNFYSSSYLATKRSFRKNYLLPLESSLSISSSSSTLFASNENSDSYLGNAHISTIRSSKKGMPWTEEEHRIFLRGLEKLGKGNWRGISRDFVTTKTPTQVASHAQKHFLRQSHSQNSFVNKRKHHLSLLNVGCEKSGISNLTANDISCISQLSGSRNFLPQWLSNPQYSMLKWFNPSTSTSTSQSATPDLELKLATPHAIIEKRALILNPHAQRIQIHRCLK</sequence>
<proteinExistence type="predicted"/>
<organism evidence="9">
    <name type="scientific">Melilotus albus</name>
    <name type="common">White sweet clover</name>
    <name type="synonym">Melilotus officinalis subsp. albus</name>
    <dbReference type="NCBI Taxonomy" id="47082"/>
    <lineage>
        <taxon>Eukaryota</taxon>
        <taxon>Viridiplantae</taxon>
        <taxon>Streptophyta</taxon>
        <taxon>Embryophyta</taxon>
        <taxon>Tracheophyta</taxon>
        <taxon>Spermatophyta</taxon>
        <taxon>Magnoliopsida</taxon>
        <taxon>eudicotyledons</taxon>
        <taxon>Gunneridae</taxon>
        <taxon>Pentapetalae</taxon>
        <taxon>rosids</taxon>
        <taxon>fabids</taxon>
        <taxon>Fabales</taxon>
        <taxon>Fabaceae</taxon>
        <taxon>Papilionoideae</taxon>
        <taxon>50 kb inversion clade</taxon>
        <taxon>NPAAA clade</taxon>
        <taxon>Hologalegina</taxon>
        <taxon>IRL clade</taxon>
        <taxon>Trifolieae</taxon>
        <taxon>Melilotus</taxon>
    </lineage>
</organism>
<protein>
    <submittedName>
        <fullName evidence="9">MYB family transcription factor</fullName>
    </submittedName>
</protein>
<evidence type="ECO:0000256" key="1">
    <source>
        <dbReference type="ARBA" id="ARBA00004123"/>
    </source>
</evidence>
<feature type="domain" description="HTH myb-type" evidence="8">
    <location>
        <begin position="84"/>
        <end position="140"/>
    </location>
</feature>
<dbReference type="GO" id="GO:0005634">
    <property type="term" value="C:nucleus"/>
    <property type="evidence" value="ECO:0007669"/>
    <property type="project" value="UniProtKB-SubCell"/>
</dbReference>
<dbReference type="InterPro" id="IPR001005">
    <property type="entry name" value="SANT/Myb"/>
</dbReference>